<dbReference type="PANTHER" id="PTHR42770">
    <property type="entry name" value="AMINO ACID TRANSPORTER-RELATED"/>
    <property type="match status" value="1"/>
</dbReference>
<feature type="transmembrane region" description="Helical" evidence="6">
    <location>
        <begin position="159"/>
        <end position="180"/>
    </location>
</feature>
<dbReference type="EMBL" id="MAYM02001373">
    <property type="protein sequence ID" value="RLN20501.1"/>
    <property type="molecule type" value="Genomic_DNA"/>
</dbReference>
<feature type="transmembrane region" description="Helical" evidence="6">
    <location>
        <begin position="392"/>
        <end position="411"/>
    </location>
</feature>
<name>A0A3R7JNS0_9STRA</name>
<dbReference type="Proteomes" id="UP000785171">
    <property type="component" value="Unassembled WGS sequence"/>
</dbReference>
<feature type="transmembrane region" description="Helical" evidence="6">
    <location>
        <begin position="98"/>
        <end position="123"/>
    </location>
</feature>
<dbReference type="Gene3D" id="1.20.1740.10">
    <property type="entry name" value="Amino acid/polyamine transporter I"/>
    <property type="match status" value="1"/>
</dbReference>
<reference evidence="7" key="1">
    <citation type="journal article" date="2015" name="Genom Data">
        <title>Genome sequences of six Phytophthora species associated with forests in New Zealand.</title>
        <authorList>
            <person name="Studholme D.J."/>
            <person name="McDougal R.L."/>
            <person name="Sambles C."/>
            <person name="Hansen E."/>
            <person name="Hardy G."/>
            <person name="Grant M."/>
            <person name="Ganley R.J."/>
            <person name="Williams N.M."/>
        </authorList>
    </citation>
    <scope>NUCLEOTIDE SEQUENCE</scope>
    <source>
        <strain evidence="7">NZFS 2646</strain>
    </source>
</reference>
<feature type="transmembrane region" description="Helical" evidence="6">
    <location>
        <begin position="135"/>
        <end position="153"/>
    </location>
</feature>
<gene>
    <name evidence="8" type="ORF">BBI17_009352</name>
    <name evidence="9" type="ORF">BBO99_00009323</name>
    <name evidence="7" type="ORF">JM16_009223</name>
</gene>
<comment type="subcellular location">
    <subcellularLocation>
        <location evidence="1">Cell membrane</location>
        <topology evidence="1">Multi-pass membrane protein</topology>
    </subcellularLocation>
</comment>
<evidence type="ECO:0000256" key="6">
    <source>
        <dbReference type="SAM" id="Phobius"/>
    </source>
</evidence>
<evidence type="ECO:0000256" key="4">
    <source>
        <dbReference type="ARBA" id="ARBA00022989"/>
    </source>
</evidence>
<keyword evidence="10" id="KW-1185">Reference proteome</keyword>
<reference evidence="7" key="3">
    <citation type="submission" date="2020-06" db="EMBL/GenBank/DDBJ databases">
        <authorList>
            <person name="Studholme D.J."/>
        </authorList>
    </citation>
    <scope>NUCLEOTIDE SEQUENCE</scope>
    <source>
        <strain evidence="7">NZFS 2646</strain>
    </source>
</reference>
<feature type="transmembrane region" description="Helical" evidence="6">
    <location>
        <begin position="54"/>
        <end position="78"/>
    </location>
</feature>
<evidence type="ECO:0000313" key="8">
    <source>
        <dbReference type="EMBL" id="RLN20501.1"/>
    </source>
</evidence>
<sequence length="442" mass="47959">MSSVYPSVEGLVAETEGHRYAKAPHLWALGVGTVIGGEFYGWQSSLIAGFDGLLVLLAFVTVLYTLLTFSIAEMSAAIPSGGGPYVFSLHGIGPRAAYFAGLAETIKVIATVATTFYSIFLYLDALFGLDSSYGPLWWIGFNILFVSLNIMGVEATFRVQVFATTLSTIMLVIFYVGAFTKLDYTTWVADKNWEWASFSDTVQGISFTLWFYFGIEELPLAVDETIEPEKNIPRGIIWSMATLVVLAVLTLVCSSLISPGAAVIFETTAPLVTGYKSVFGDNSTTAGFMWLTVIAYAALITGAVVNQVIAIILFYIVGIVDLGGVLINLSLFGALISYSFQLVSFIMLRINQPNLPRPYRSPFGIPGAVVCLFLCLLCFAAIIYSGTSSNNFLIAVITAVILFAIGTGYFFKAVLPRLKSEKFNQISPKSMRQNLISTQSTA</sequence>
<dbReference type="PANTHER" id="PTHR42770:SF7">
    <property type="entry name" value="MEMBRANE PROTEIN"/>
    <property type="match status" value="1"/>
</dbReference>
<evidence type="ECO:0008006" key="12">
    <source>
        <dbReference type="Google" id="ProtNLM"/>
    </source>
</evidence>
<keyword evidence="5 6" id="KW-0472">Membrane</keyword>
<dbReference type="PIRSF" id="PIRSF006060">
    <property type="entry name" value="AA_transporter"/>
    <property type="match status" value="1"/>
</dbReference>
<feature type="transmembrane region" description="Helical" evidence="6">
    <location>
        <begin position="363"/>
        <end position="386"/>
    </location>
</feature>
<dbReference type="EMBL" id="JPWV03000716">
    <property type="protein sequence ID" value="KAG2505782.1"/>
    <property type="molecule type" value="Genomic_DNA"/>
</dbReference>
<accession>A0A3R7JNS0</accession>
<protein>
    <recommendedName>
        <fullName evidence="12">Amino acid permease/ SLC12A domain-containing protein</fullName>
    </recommendedName>
</protein>
<reference evidence="10 11" key="2">
    <citation type="submission" date="2018-07" db="EMBL/GenBank/DDBJ databases">
        <title>Genome sequencing of oomycete isolates from Chile give support for New Zealand origin for Phytophthora kernoviae and make available the first Nothophytophthora sp. genome.</title>
        <authorList>
            <person name="Studholme D.J."/>
            <person name="Sanfuentes E."/>
            <person name="Panda P."/>
            <person name="Hill R."/>
            <person name="Sambles C."/>
            <person name="Grant M."/>
            <person name="Williams N.M."/>
            <person name="Mcdougal R.L."/>
        </authorList>
    </citation>
    <scope>NUCLEOTIDE SEQUENCE [LARGE SCALE GENOMIC DNA]</scope>
    <source>
        <strain evidence="8">Chile2</strain>
        <strain evidence="9">Chile4</strain>
    </source>
</reference>
<evidence type="ECO:0000313" key="11">
    <source>
        <dbReference type="Proteomes" id="UP000285883"/>
    </source>
</evidence>
<dbReference type="Proteomes" id="UP000285883">
    <property type="component" value="Unassembled WGS sequence"/>
</dbReference>
<evidence type="ECO:0000256" key="1">
    <source>
        <dbReference type="ARBA" id="ARBA00004651"/>
    </source>
</evidence>
<evidence type="ECO:0000313" key="9">
    <source>
        <dbReference type="EMBL" id="RLN73581.1"/>
    </source>
</evidence>
<feature type="transmembrane region" description="Helical" evidence="6">
    <location>
        <begin position="329"/>
        <end position="351"/>
    </location>
</feature>
<dbReference type="InterPro" id="IPR002293">
    <property type="entry name" value="AA/rel_permease1"/>
</dbReference>
<proteinExistence type="predicted"/>
<feature type="transmembrane region" description="Helical" evidence="6">
    <location>
        <begin position="235"/>
        <end position="265"/>
    </location>
</feature>
<dbReference type="AlphaFoldDB" id="A0A3R7JNS0"/>
<comment type="caution">
    <text evidence="9">The sequence shown here is derived from an EMBL/GenBank/DDBJ whole genome shotgun (WGS) entry which is preliminary data.</text>
</comment>
<dbReference type="GO" id="GO:0022857">
    <property type="term" value="F:transmembrane transporter activity"/>
    <property type="evidence" value="ECO:0007669"/>
    <property type="project" value="InterPro"/>
</dbReference>
<dbReference type="EMBL" id="MBDN02000715">
    <property type="protein sequence ID" value="RLN73581.1"/>
    <property type="molecule type" value="Genomic_DNA"/>
</dbReference>
<evidence type="ECO:0000256" key="5">
    <source>
        <dbReference type="ARBA" id="ARBA00023136"/>
    </source>
</evidence>
<dbReference type="Proteomes" id="UP000285624">
    <property type="component" value="Unassembled WGS sequence"/>
</dbReference>
<evidence type="ECO:0000256" key="3">
    <source>
        <dbReference type="ARBA" id="ARBA00022692"/>
    </source>
</evidence>
<evidence type="ECO:0000313" key="7">
    <source>
        <dbReference type="EMBL" id="KAG2505782.1"/>
    </source>
</evidence>
<keyword evidence="2" id="KW-1003">Cell membrane</keyword>
<keyword evidence="3 6" id="KW-0812">Transmembrane</keyword>
<dbReference type="STRING" id="325452.A0A3R7JNS0"/>
<dbReference type="GO" id="GO:0005886">
    <property type="term" value="C:plasma membrane"/>
    <property type="evidence" value="ECO:0007669"/>
    <property type="project" value="UniProtKB-SubCell"/>
</dbReference>
<dbReference type="Pfam" id="PF13520">
    <property type="entry name" value="AA_permease_2"/>
    <property type="match status" value="1"/>
</dbReference>
<evidence type="ECO:0000313" key="10">
    <source>
        <dbReference type="Proteomes" id="UP000285624"/>
    </source>
</evidence>
<feature type="transmembrane region" description="Helical" evidence="6">
    <location>
        <begin position="286"/>
        <end position="317"/>
    </location>
</feature>
<keyword evidence="4 6" id="KW-1133">Transmembrane helix</keyword>
<organism evidence="9 10">
    <name type="scientific">Phytophthora kernoviae</name>
    <dbReference type="NCBI Taxonomy" id="325452"/>
    <lineage>
        <taxon>Eukaryota</taxon>
        <taxon>Sar</taxon>
        <taxon>Stramenopiles</taxon>
        <taxon>Oomycota</taxon>
        <taxon>Peronosporomycetes</taxon>
        <taxon>Peronosporales</taxon>
        <taxon>Peronosporaceae</taxon>
        <taxon>Phytophthora</taxon>
    </lineage>
</organism>
<evidence type="ECO:0000256" key="2">
    <source>
        <dbReference type="ARBA" id="ARBA00022475"/>
    </source>
</evidence>
<dbReference type="InterPro" id="IPR050367">
    <property type="entry name" value="APC_superfamily"/>
</dbReference>